<dbReference type="InterPro" id="IPR023198">
    <property type="entry name" value="PGP-like_dom2"/>
</dbReference>
<dbReference type="PANTHER" id="PTHR43434">
    <property type="entry name" value="PHOSPHOGLYCOLATE PHOSPHATASE"/>
    <property type="match status" value="1"/>
</dbReference>
<organism evidence="1 2">
    <name type="scientific">Enterococcus thailandicus</name>
    <dbReference type="NCBI Taxonomy" id="417368"/>
    <lineage>
        <taxon>Bacteria</taxon>
        <taxon>Bacillati</taxon>
        <taxon>Bacillota</taxon>
        <taxon>Bacilli</taxon>
        <taxon>Lactobacillales</taxon>
        <taxon>Enterococcaceae</taxon>
        <taxon>Enterococcus</taxon>
    </lineage>
</organism>
<dbReference type="InterPro" id="IPR036412">
    <property type="entry name" value="HAD-like_sf"/>
</dbReference>
<dbReference type="PANTHER" id="PTHR43434:SF25">
    <property type="entry name" value="PHOSPHOGLYCOLATE PHOSPHATASE"/>
    <property type="match status" value="1"/>
</dbReference>
<protein>
    <submittedName>
        <fullName evidence="1">Phosphoglycolate phosphatase</fullName>
    </submittedName>
</protein>
<dbReference type="SUPFAM" id="SSF56784">
    <property type="entry name" value="HAD-like"/>
    <property type="match status" value="1"/>
</dbReference>
<dbReference type="NCBIfam" id="TIGR01549">
    <property type="entry name" value="HAD-SF-IA-v1"/>
    <property type="match status" value="1"/>
</dbReference>
<dbReference type="GO" id="GO:0006281">
    <property type="term" value="P:DNA repair"/>
    <property type="evidence" value="ECO:0007669"/>
    <property type="project" value="TreeGrafter"/>
</dbReference>
<dbReference type="GO" id="GO:0005829">
    <property type="term" value="C:cytosol"/>
    <property type="evidence" value="ECO:0007669"/>
    <property type="project" value="TreeGrafter"/>
</dbReference>
<dbReference type="Gene3D" id="1.10.150.240">
    <property type="entry name" value="Putative phosphatase, domain 2"/>
    <property type="match status" value="1"/>
</dbReference>
<dbReference type="EMBL" id="BJUG01000004">
    <property type="protein sequence ID" value="GEK36654.1"/>
    <property type="molecule type" value="Genomic_DNA"/>
</dbReference>
<dbReference type="Pfam" id="PF13419">
    <property type="entry name" value="HAD_2"/>
    <property type="match status" value="1"/>
</dbReference>
<accession>A0A510WBS2</accession>
<dbReference type="InterPro" id="IPR050155">
    <property type="entry name" value="HAD-like_hydrolase_sf"/>
</dbReference>
<reference evidence="1 2" key="1">
    <citation type="submission" date="2019-07" db="EMBL/GenBank/DDBJ databases">
        <title>Whole genome shotgun sequence of Enterococcus thailandicus NBRC 101867.</title>
        <authorList>
            <person name="Hosoyama A."/>
            <person name="Uohara A."/>
            <person name="Ohji S."/>
            <person name="Ichikawa N."/>
        </authorList>
    </citation>
    <scope>NUCLEOTIDE SEQUENCE [LARGE SCALE GENOMIC DNA]</scope>
    <source>
        <strain evidence="1 2">NBRC 101867</strain>
    </source>
</reference>
<dbReference type="SFLD" id="SFLDG01129">
    <property type="entry name" value="C1.5:_HAD__Beta-PGM__Phosphata"/>
    <property type="match status" value="1"/>
</dbReference>
<proteinExistence type="predicted"/>
<dbReference type="AlphaFoldDB" id="A0A510WBS2"/>
<dbReference type="InterPro" id="IPR023214">
    <property type="entry name" value="HAD_sf"/>
</dbReference>
<evidence type="ECO:0000313" key="2">
    <source>
        <dbReference type="Proteomes" id="UP000321361"/>
    </source>
</evidence>
<dbReference type="SFLD" id="SFLDS00003">
    <property type="entry name" value="Haloacid_Dehalogenase"/>
    <property type="match status" value="1"/>
</dbReference>
<dbReference type="InterPro" id="IPR006439">
    <property type="entry name" value="HAD-SF_hydro_IA"/>
</dbReference>
<dbReference type="InterPro" id="IPR041492">
    <property type="entry name" value="HAD_2"/>
</dbReference>
<dbReference type="Proteomes" id="UP000321361">
    <property type="component" value="Unassembled WGS sequence"/>
</dbReference>
<sequence length="206" mass="23868">MIKNFIWDFDGTLFDTYPAMVDGAWRALQDFGIVTDKKEIYFVMKKYSTSQLRQNYQLSEEKFTPLFHQYETKSRKVSAPFQDTKTVLENLKARGGRHFILTHRLTDSTWRLLKDFGLDELIESVVGIDQEFPRKPDPSSLNAIIQNFHLQKVESMMIGDRRLDIEAGNNAGIATCLYDIDYFLGDIPATYVVNELKQITELPEII</sequence>
<dbReference type="GO" id="GO:0008967">
    <property type="term" value="F:phosphoglycolate phosphatase activity"/>
    <property type="evidence" value="ECO:0007669"/>
    <property type="project" value="TreeGrafter"/>
</dbReference>
<gene>
    <name evidence="1" type="ORF">ETH01_09410</name>
</gene>
<name>A0A510WBS2_ENTTH</name>
<dbReference type="Gene3D" id="3.40.50.1000">
    <property type="entry name" value="HAD superfamily/HAD-like"/>
    <property type="match status" value="1"/>
</dbReference>
<evidence type="ECO:0000313" key="1">
    <source>
        <dbReference type="EMBL" id="GEK36654.1"/>
    </source>
</evidence>
<comment type="caution">
    <text evidence="1">The sequence shown here is derived from an EMBL/GenBank/DDBJ whole genome shotgun (WGS) entry which is preliminary data.</text>
</comment>